<reference evidence="9" key="1">
    <citation type="submission" date="2014-01" db="EMBL/GenBank/DDBJ databases">
        <authorList>
            <person name="Aslett M."/>
        </authorList>
    </citation>
    <scope>NUCLEOTIDE SEQUENCE</scope>
</reference>
<name>A0A077Z198_TRITR</name>
<comment type="subcellular location">
    <subcellularLocation>
        <location evidence="1">Nucleus</location>
    </subcellularLocation>
</comment>
<dbReference type="InterPro" id="IPR020472">
    <property type="entry name" value="WD40_PAC1"/>
</dbReference>
<evidence type="ECO:0000313" key="10">
    <source>
        <dbReference type="Proteomes" id="UP000030665"/>
    </source>
</evidence>
<reference evidence="9" key="2">
    <citation type="submission" date="2014-03" db="EMBL/GenBank/DDBJ databases">
        <title>The whipworm genome and dual-species transcriptomics of an intimate host-pathogen interaction.</title>
        <authorList>
            <person name="Foth B.J."/>
            <person name="Tsai I.J."/>
            <person name="Reid A.J."/>
            <person name="Bancroft A.J."/>
            <person name="Nichol S."/>
            <person name="Tracey A."/>
            <person name="Holroyd N."/>
            <person name="Cotton J.A."/>
            <person name="Stanley E.J."/>
            <person name="Zarowiecki M."/>
            <person name="Liu J.Z."/>
            <person name="Huckvale T."/>
            <person name="Cooper P.J."/>
            <person name="Grencis R.K."/>
            <person name="Berriman M."/>
        </authorList>
    </citation>
    <scope>NUCLEOTIDE SEQUENCE [LARGE SCALE GENOMIC DNA]</scope>
</reference>
<evidence type="ECO:0000256" key="2">
    <source>
        <dbReference type="ARBA" id="ARBA00009341"/>
    </source>
</evidence>
<dbReference type="GO" id="GO:0006325">
    <property type="term" value="P:chromatin organization"/>
    <property type="evidence" value="ECO:0007669"/>
    <property type="project" value="UniProtKB-KW"/>
</dbReference>
<dbReference type="PROSITE" id="PS50082">
    <property type="entry name" value="WD_REPEATS_2"/>
    <property type="match status" value="3"/>
</dbReference>
<dbReference type="SUPFAM" id="SSF50978">
    <property type="entry name" value="WD40 repeat-like"/>
    <property type="match status" value="1"/>
</dbReference>
<dbReference type="InterPro" id="IPR022052">
    <property type="entry name" value="Histone-bd_RBBP4-like_N"/>
</dbReference>
<keyword evidence="4" id="KW-0677">Repeat</keyword>
<gene>
    <name evidence="9" type="ORF">TTRE_0000248701</name>
</gene>
<dbReference type="SMART" id="SM00320">
    <property type="entry name" value="WD40"/>
    <property type="match status" value="6"/>
</dbReference>
<dbReference type="InterPro" id="IPR019775">
    <property type="entry name" value="WD40_repeat_CS"/>
</dbReference>
<keyword evidence="5" id="KW-0156">Chromatin regulator</keyword>
<dbReference type="PROSITE" id="PS50294">
    <property type="entry name" value="WD_REPEATS_REGION"/>
    <property type="match status" value="2"/>
</dbReference>
<dbReference type="InterPro" id="IPR036322">
    <property type="entry name" value="WD40_repeat_dom_sf"/>
</dbReference>
<dbReference type="EMBL" id="HG805885">
    <property type="protein sequence ID" value="CDW54217.1"/>
    <property type="molecule type" value="Genomic_DNA"/>
</dbReference>
<dbReference type="STRING" id="36087.A0A077Z198"/>
<dbReference type="Gene3D" id="2.130.10.10">
    <property type="entry name" value="YVTN repeat-like/Quinoprotein amine dehydrogenase"/>
    <property type="match status" value="1"/>
</dbReference>
<organism evidence="9 10">
    <name type="scientific">Trichuris trichiura</name>
    <name type="common">Whipworm</name>
    <name type="synonym">Trichocephalus trichiurus</name>
    <dbReference type="NCBI Taxonomy" id="36087"/>
    <lineage>
        <taxon>Eukaryota</taxon>
        <taxon>Metazoa</taxon>
        <taxon>Ecdysozoa</taxon>
        <taxon>Nematoda</taxon>
        <taxon>Enoplea</taxon>
        <taxon>Dorylaimia</taxon>
        <taxon>Trichinellida</taxon>
        <taxon>Trichuridae</taxon>
        <taxon>Trichuris</taxon>
    </lineage>
</organism>
<dbReference type="InterPro" id="IPR050459">
    <property type="entry name" value="WD_repeat_RBAP46/RBAP48/MSI1"/>
</dbReference>
<evidence type="ECO:0000256" key="4">
    <source>
        <dbReference type="ARBA" id="ARBA00022737"/>
    </source>
</evidence>
<dbReference type="Proteomes" id="UP000030665">
    <property type="component" value="Unassembled WGS sequence"/>
</dbReference>
<evidence type="ECO:0000256" key="3">
    <source>
        <dbReference type="ARBA" id="ARBA00022574"/>
    </source>
</evidence>
<keyword evidence="3 7" id="KW-0853">WD repeat</keyword>
<dbReference type="PROSITE" id="PS00678">
    <property type="entry name" value="WD_REPEATS_1"/>
    <property type="match status" value="2"/>
</dbReference>
<evidence type="ECO:0000313" key="9">
    <source>
        <dbReference type="EMBL" id="CDW54217.1"/>
    </source>
</evidence>
<feature type="repeat" description="WD" evidence="7">
    <location>
        <begin position="173"/>
        <end position="215"/>
    </location>
</feature>
<dbReference type="PANTHER" id="PTHR22850">
    <property type="entry name" value="WD40 REPEAT FAMILY"/>
    <property type="match status" value="1"/>
</dbReference>
<keyword evidence="10" id="KW-1185">Reference proteome</keyword>
<evidence type="ECO:0000256" key="5">
    <source>
        <dbReference type="ARBA" id="ARBA00022853"/>
    </source>
</evidence>
<dbReference type="AlphaFoldDB" id="A0A077Z198"/>
<proteinExistence type="inferred from homology"/>
<feature type="repeat" description="WD" evidence="7">
    <location>
        <begin position="223"/>
        <end position="265"/>
    </location>
</feature>
<dbReference type="InterPro" id="IPR001680">
    <property type="entry name" value="WD40_rpt"/>
</dbReference>
<sequence>MAEMKTQSAVEAPTISEEHLCWRQNAPLLYDALLMHALEWPSLTVQWLPGFSPITGGCFGQSLEGRKYRMILGTHASNEPNYLMIASVAMPSVDKRKGELDEEEFGTFASGDSLLDIDLRINHKGEVNRARFMPQQPHMIATKSPNAEVLLFDTAKLSALKTEPNSSKAELRLVGHQNEGYGLSWSPNIEGRLLSGSDDSIICLWDVNASVMERETLHPTTIYGGHATIVEDVAWHVLHEAIFGSVGDDRNLLIWDTRSRDVRKSSHVVLAHDAEVNCLSFNPFSEYILATGSADKAIRTVALWDLRNLKLKLHTFESHTDEVFQIQWSPHNETILASSGTDNRVLIWDLSKIGEEQTPEDEADGPPELLFVHGGHTAKVPDFSWNSNALWMICSVADDNVLQIWQLADYIHNEED</sequence>
<feature type="repeat" description="WD" evidence="7">
    <location>
        <begin position="316"/>
        <end position="358"/>
    </location>
</feature>
<dbReference type="InterPro" id="IPR015943">
    <property type="entry name" value="WD40/YVTN_repeat-like_dom_sf"/>
</dbReference>
<accession>A0A077Z198</accession>
<dbReference type="Pfam" id="PF12265">
    <property type="entry name" value="CAF1C_H4-bd"/>
    <property type="match status" value="1"/>
</dbReference>
<dbReference type="GO" id="GO:0005634">
    <property type="term" value="C:nucleus"/>
    <property type="evidence" value="ECO:0007669"/>
    <property type="project" value="UniProtKB-SubCell"/>
</dbReference>
<evidence type="ECO:0000256" key="6">
    <source>
        <dbReference type="ARBA" id="ARBA00023242"/>
    </source>
</evidence>
<dbReference type="OrthoDB" id="427795at2759"/>
<feature type="domain" description="Histone-binding protein RBBP4-like N-terminal" evidence="8">
    <location>
        <begin position="17"/>
        <end position="91"/>
    </location>
</feature>
<evidence type="ECO:0000256" key="1">
    <source>
        <dbReference type="ARBA" id="ARBA00004123"/>
    </source>
</evidence>
<comment type="similarity">
    <text evidence="2">Belongs to the WD repeat RBAP46/RBAP48/MSI1 family.</text>
</comment>
<protein>
    <submittedName>
        <fullName evidence="9">Histone binding protein Caf1</fullName>
    </submittedName>
</protein>
<evidence type="ECO:0000256" key="7">
    <source>
        <dbReference type="PROSITE-ProRule" id="PRU00221"/>
    </source>
</evidence>
<keyword evidence="6" id="KW-0539">Nucleus</keyword>
<dbReference type="PRINTS" id="PR00320">
    <property type="entry name" value="GPROTEINBRPT"/>
</dbReference>
<dbReference type="Pfam" id="PF00400">
    <property type="entry name" value="WD40"/>
    <property type="match status" value="5"/>
</dbReference>
<evidence type="ECO:0000259" key="8">
    <source>
        <dbReference type="Pfam" id="PF12265"/>
    </source>
</evidence>